<comment type="caution">
    <text evidence="1">The sequence shown here is derived from an EMBL/GenBank/DDBJ whole genome shotgun (WGS) entry which is preliminary data.</text>
</comment>
<gene>
    <name evidence="1" type="ORF">TWF191_011115</name>
</gene>
<dbReference type="Proteomes" id="UP000483672">
    <property type="component" value="Unassembled WGS sequence"/>
</dbReference>
<protein>
    <recommendedName>
        <fullName evidence="3">F-box domain-containing protein</fullName>
    </recommendedName>
</protein>
<evidence type="ECO:0008006" key="3">
    <source>
        <dbReference type="Google" id="ProtNLM"/>
    </source>
</evidence>
<reference evidence="1 2" key="1">
    <citation type="submission" date="2019-06" db="EMBL/GenBank/DDBJ databases">
        <authorList>
            <person name="Palmer J.M."/>
        </authorList>
    </citation>
    <scope>NUCLEOTIDE SEQUENCE [LARGE SCALE GENOMIC DNA]</scope>
    <source>
        <strain evidence="1 2">TWF191</strain>
    </source>
</reference>
<proteinExistence type="predicted"/>
<evidence type="ECO:0000313" key="1">
    <source>
        <dbReference type="EMBL" id="KAF3210734.1"/>
    </source>
</evidence>
<dbReference type="AlphaFoldDB" id="A0A6G1MDX8"/>
<accession>A0A6G1MDX8</accession>
<sequence length="452" mass="52504">MSDVELEPLASRIPVETWHSIYTYLDREGLSNISSCSRFFRQTAVQLLFRRVRLTEEAIEGFGSNGSLGYLARSVHDIFFSSPITYDPDYLRIFDIPSYICFNLSIFPNIRGVHISYLSDESYYWIFPIAILRTISRYPWFKTLQRLSIKGVGVHPYTRMFSETQPDPFTLPINPDVIYFATGGQQIELIKFDKTVPFPPSLKELSIYYVLRPHFSRYDVRGQVQIPGNRDKLPCLNPPILYPDWTNNNTLTNLTFRTKDLDLWPGVQPIYPSIKYLHIITERCSWKDLGRIVIRIPNVEGFRLETVVFVVLPHGYRFLSGFSKLKRARVPWRTAFRGELSEEKRRRYLGPAVEVAALRREVGGLVSGVVEDEGSENVPIGGLRELEYVEFVRGYQKIPLKCHFDFGEIPYESFGEGVCRVWRDGERWDAKLKGVWRRFPGVYEEEWEGYGG</sequence>
<organism evidence="1 2">
    <name type="scientific">Orbilia oligospora</name>
    <name type="common">Nematode-trapping fungus</name>
    <name type="synonym">Arthrobotrys oligospora</name>
    <dbReference type="NCBI Taxonomy" id="2813651"/>
    <lineage>
        <taxon>Eukaryota</taxon>
        <taxon>Fungi</taxon>
        <taxon>Dikarya</taxon>
        <taxon>Ascomycota</taxon>
        <taxon>Pezizomycotina</taxon>
        <taxon>Orbiliomycetes</taxon>
        <taxon>Orbiliales</taxon>
        <taxon>Orbiliaceae</taxon>
        <taxon>Orbilia</taxon>
    </lineage>
</organism>
<dbReference type="EMBL" id="WIPF01000092">
    <property type="protein sequence ID" value="KAF3210734.1"/>
    <property type="molecule type" value="Genomic_DNA"/>
</dbReference>
<evidence type="ECO:0000313" key="2">
    <source>
        <dbReference type="Proteomes" id="UP000483672"/>
    </source>
</evidence>
<name>A0A6G1MDX8_ORBOL</name>